<evidence type="ECO:0000313" key="7">
    <source>
        <dbReference type="Proteomes" id="UP000185744"/>
    </source>
</evidence>
<organism evidence="6 7">
    <name type="scientific">Methanohalarchaeum thermophilum</name>
    <dbReference type="NCBI Taxonomy" id="1903181"/>
    <lineage>
        <taxon>Archaea</taxon>
        <taxon>Methanobacteriati</taxon>
        <taxon>Methanobacteriota</taxon>
        <taxon>Methanonatronarchaeia</taxon>
        <taxon>Methanonatronarchaeales</taxon>
        <taxon>Methanonatronarchaeaceae</taxon>
        <taxon>Candidatus Methanohalarchaeum</taxon>
    </lineage>
</organism>
<dbReference type="PANTHER" id="PTHR43288:SF1">
    <property type="entry name" value="GLYCYL-RADICAL ENZYME ACTIVATING ENZYME MJ0021-RELATED"/>
    <property type="match status" value="1"/>
</dbReference>
<protein>
    <submittedName>
        <fullName evidence="6">Pyruvate formate-lyase activating enzyme family protein</fullName>
    </submittedName>
</protein>
<dbReference type="CDD" id="cd01335">
    <property type="entry name" value="Radical_SAM"/>
    <property type="match status" value="1"/>
</dbReference>
<evidence type="ECO:0000256" key="4">
    <source>
        <dbReference type="ARBA" id="ARBA00023014"/>
    </source>
</evidence>
<gene>
    <name evidence="6" type="ORF">BTN85_0755</name>
</gene>
<proteinExistence type="predicted"/>
<dbReference type="PANTHER" id="PTHR43288">
    <property type="entry name" value="BIOTIN SYNTHASE-RELATED PROTEIN, RADICAL SAM SUPERFAMILY"/>
    <property type="match status" value="1"/>
</dbReference>
<feature type="domain" description="Radical SAM core" evidence="5">
    <location>
        <begin position="17"/>
        <end position="232"/>
    </location>
</feature>
<keyword evidence="2" id="KW-0479">Metal-binding</keyword>
<dbReference type="GO" id="GO:0046872">
    <property type="term" value="F:metal ion binding"/>
    <property type="evidence" value="ECO:0007669"/>
    <property type="project" value="UniProtKB-KW"/>
</dbReference>
<keyword evidence="7" id="KW-1185">Reference proteome</keyword>
<evidence type="ECO:0000313" key="6">
    <source>
        <dbReference type="EMBL" id="OKY78268.1"/>
    </source>
</evidence>
<dbReference type="PROSITE" id="PS51918">
    <property type="entry name" value="RADICAL_SAM"/>
    <property type="match status" value="1"/>
</dbReference>
<dbReference type="GO" id="GO:0051536">
    <property type="term" value="F:iron-sulfur cluster binding"/>
    <property type="evidence" value="ECO:0007669"/>
    <property type="project" value="UniProtKB-KW"/>
</dbReference>
<dbReference type="Proteomes" id="UP000185744">
    <property type="component" value="Unassembled WGS sequence"/>
</dbReference>
<dbReference type="Gene3D" id="3.20.20.70">
    <property type="entry name" value="Aldolase class I"/>
    <property type="match status" value="1"/>
</dbReference>
<keyword evidence="4" id="KW-0411">Iron-sulfur</keyword>
<comment type="caution">
    <text evidence="6">The sequence shown here is derived from an EMBL/GenBank/DDBJ whole genome shotgun (WGS) entry which is preliminary data.</text>
</comment>
<dbReference type="STRING" id="1903181.BTN85_0755"/>
<keyword evidence="1" id="KW-0949">S-adenosyl-L-methionine</keyword>
<keyword evidence="6" id="KW-0670">Pyruvate</keyword>
<dbReference type="InterPro" id="IPR007197">
    <property type="entry name" value="rSAM"/>
</dbReference>
<dbReference type="InParanoid" id="A0A1Q6DV98"/>
<sequence length="352" mass="40686">MSENKILIGELPTGCRLCEKGAKAVLFLTGQCDNQCSYCPVSVERKNKDITYINEKEVSSREDLLHELKSMNALGTGITGGEPLLCYERLIRYLKIIKEELGGDHHVHLYTTKPIDVEKQNRLKMYGLDEIRYHFPGLNYSSKLHKSLELSSRKFDTGIELPSIPNYEEEIIDLIEKINEPIDFLNLDELEFSESNFEKLKERGFRGESRLNNSIKGSKRTAKKVFKELKPEFEFTLHFCSSSFKDSVQLKNRYRRKSKNIKNEYEEITEDGTLLKAVLSGTSSKEIYNKLKKNFGVPEKLIEINKETNNVETAWYVAEELSEELNSLDIEANLIEFYPTEDRFVVQKIPLT</sequence>
<dbReference type="SFLD" id="SFLDG01108">
    <property type="entry name" value="Uncharacterised_Radical_SAM_Su"/>
    <property type="match status" value="1"/>
</dbReference>
<dbReference type="SUPFAM" id="SSF102114">
    <property type="entry name" value="Radical SAM enzymes"/>
    <property type="match status" value="1"/>
</dbReference>
<dbReference type="InterPro" id="IPR058240">
    <property type="entry name" value="rSAM_sf"/>
</dbReference>
<dbReference type="Pfam" id="PF04055">
    <property type="entry name" value="Radical_SAM"/>
    <property type="match status" value="1"/>
</dbReference>
<dbReference type="AlphaFoldDB" id="A0A1Q6DV98"/>
<dbReference type="EMBL" id="MSDW01000001">
    <property type="protein sequence ID" value="OKY78268.1"/>
    <property type="molecule type" value="Genomic_DNA"/>
</dbReference>
<name>A0A1Q6DV98_METT1</name>
<evidence type="ECO:0000259" key="5">
    <source>
        <dbReference type="PROSITE" id="PS51918"/>
    </source>
</evidence>
<dbReference type="Pfam" id="PF26257">
    <property type="entry name" value="DUF8061"/>
    <property type="match status" value="1"/>
</dbReference>
<reference evidence="6" key="1">
    <citation type="submission" date="2016-12" db="EMBL/GenBank/DDBJ databases">
        <title>Discovery of methanogenic haloarchaea.</title>
        <authorList>
            <person name="Sorokin D.Y."/>
            <person name="Makarova K.S."/>
            <person name="Abbas B."/>
            <person name="Ferrer M."/>
            <person name="Golyshin P.N."/>
        </authorList>
    </citation>
    <scope>NUCLEOTIDE SEQUENCE [LARGE SCALE GENOMIC DNA]</scope>
    <source>
        <strain evidence="6">HMET1</strain>
    </source>
</reference>
<dbReference type="SFLD" id="SFLDS00029">
    <property type="entry name" value="Radical_SAM"/>
    <property type="match status" value="1"/>
</dbReference>
<accession>A0A1Q6DV98</accession>
<dbReference type="InterPro" id="IPR040087">
    <property type="entry name" value="MJ0021-like"/>
</dbReference>
<dbReference type="GO" id="GO:0016829">
    <property type="term" value="F:lyase activity"/>
    <property type="evidence" value="ECO:0007669"/>
    <property type="project" value="UniProtKB-KW"/>
</dbReference>
<dbReference type="InterPro" id="IPR013785">
    <property type="entry name" value="Aldolase_TIM"/>
</dbReference>
<dbReference type="InterPro" id="IPR058374">
    <property type="entry name" value="DUF8061"/>
</dbReference>
<evidence type="ECO:0000256" key="2">
    <source>
        <dbReference type="ARBA" id="ARBA00022723"/>
    </source>
</evidence>
<evidence type="ECO:0000256" key="3">
    <source>
        <dbReference type="ARBA" id="ARBA00023004"/>
    </source>
</evidence>
<evidence type="ECO:0000256" key="1">
    <source>
        <dbReference type="ARBA" id="ARBA00022691"/>
    </source>
</evidence>
<keyword evidence="3" id="KW-0408">Iron</keyword>